<name>A0ABU0APE6_9BACI</name>
<dbReference type="Gene3D" id="3.40.50.1820">
    <property type="entry name" value="alpha/beta hydrolase"/>
    <property type="match status" value="1"/>
</dbReference>
<dbReference type="EMBL" id="JAUSUB010000034">
    <property type="protein sequence ID" value="MDQ0273159.1"/>
    <property type="molecule type" value="Genomic_DNA"/>
</dbReference>
<evidence type="ECO:0000259" key="1">
    <source>
        <dbReference type="Pfam" id="PF20408"/>
    </source>
</evidence>
<keyword evidence="2" id="KW-0378">Hydrolase</keyword>
<proteinExistence type="predicted"/>
<dbReference type="GO" id="GO:0016787">
    <property type="term" value="F:hydrolase activity"/>
    <property type="evidence" value="ECO:0007669"/>
    <property type="project" value="UniProtKB-KW"/>
</dbReference>
<dbReference type="Pfam" id="PF20408">
    <property type="entry name" value="Abhydrolase_11"/>
    <property type="match status" value="1"/>
</dbReference>
<feature type="domain" description="KANL3/Tex30 alpha/beta hydrolase-like" evidence="1">
    <location>
        <begin position="33"/>
        <end position="211"/>
    </location>
</feature>
<comment type="caution">
    <text evidence="2">The sequence shown here is derived from an EMBL/GenBank/DDBJ whole genome shotgun (WGS) entry which is preliminary data.</text>
</comment>
<dbReference type="InterPro" id="IPR046879">
    <property type="entry name" value="KANL3/Tex30_Abhydrolase"/>
</dbReference>
<keyword evidence="3" id="KW-1185">Reference proteome</keyword>
<dbReference type="Proteomes" id="UP001238088">
    <property type="component" value="Unassembled WGS sequence"/>
</dbReference>
<sequence length="213" mass="24125">MKQTKQSVFTNGKALTYTHITNGADTICYMFSGSGYTYERPLLYYSTMLMLEKGYDVVHIHYGYEKGFLQSDLSKISQVITEDVRAVLLDVAKLHHYQSYLFLGKSLGTIPIAMHLMKANDYLEAKMMLLTPLFSFDEVYQSVLKTNQSTYIVIGDQDPHFDSAKIEALKVNNNIHVTTINQANHALDITPYDSLSSLDALKTVISSLRLFLK</sequence>
<dbReference type="RefSeq" id="WP_307478906.1">
    <property type="nucleotide sequence ID" value="NZ_JAUSUB010000034.1"/>
</dbReference>
<protein>
    <submittedName>
        <fullName evidence="2">Alpha/beta-fold hydrolase</fullName>
    </submittedName>
</protein>
<reference evidence="2 3" key="1">
    <citation type="submission" date="2023-07" db="EMBL/GenBank/DDBJ databases">
        <title>Genomic Encyclopedia of Type Strains, Phase IV (KMG-IV): sequencing the most valuable type-strain genomes for metagenomic binning, comparative biology and taxonomic classification.</title>
        <authorList>
            <person name="Goeker M."/>
        </authorList>
    </citation>
    <scope>NUCLEOTIDE SEQUENCE [LARGE SCALE GENOMIC DNA]</scope>
    <source>
        <strain evidence="2 3">DSM 23494</strain>
    </source>
</reference>
<accession>A0ABU0APE6</accession>
<dbReference type="InterPro" id="IPR029058">
    <property type="entry name" value="AB_hydrolase_fold"/>
</dbReference>
<dbReference type="SUPFAM" id="SSF53474">
    <property type="entry name" value="alpha/beta-Hydrolases"/>
    <property type="match status" value="1"/>
</dbReference>
<organism evidence="2 3">
    <name type="scientific">Cytobacillus purgationiresistens</name>
    <dbReference type="NCBI Taxonomy" id="863449"/>
    <lineage>
        <taxon>Bacteria</taxon>
        <taxon>Bacillati</taxon>
        <taxon>Bacillota</taxon>
        <taxon>Bacilli</taxon>
        <taxon>Bacillales</taxon>
        <taxon>Bacillaceae</taxon>
        <taxon>Cytobacillus</taxon>
    </lineage>
</organism>
<gene>
    <name evidence="2" type="ORF">J2S17_005080</name>
</gene>
<dbReference type="InterPro" id="IPR017018">
    <property type="entry name" value="UCP033634"/>
</dbReference>
<dbReference type="PIRSF" id="PIRSF033634">
    <property type="entry name" value="UCP033634"/>
    <property type="match status" value="1"/>
</dbReference>
<evidence type="ECO:0000313" key="2">
    <source>
        <dbReference type="EMBL" id="MDQ0273159.1"/>
    </source>
</evidence>
<evidence type="ECO:0000313" key="3">
    <source>
        <dbReference type="Proteomes" id="UP001238088"/>
    </source>
</evidence>